<dbReference type="OrthoDB" id="9978294at2759"/>
<name>A0A816HFW7_9BILA</name>
<sequence length="686" mass="81615">MIPRTISIETLPNEILHYILSYQSWFDMLTSFWSLNIRFNSLVRSIISINDNRLNTGLRITSDLPYNKCSTLFLLILKSSSLSSIQRIHFDETNSIASDLIYEWLFNHNNILNFPNLKSLILIRCGSIEPVVRSLFYLIEHQLDELTLAFDDTMFRDEYFHISENSSKVFNQRKRMCMIKQLICQLFSSQCHLTSLQMDLGHYLIDVDIDECLISNSVDYQHQSFCLTLRRLYIRIGNSWFLENIISQIPNLEQMSVQFHTTLRFDLSWKSNVEIMKQSNGNWLNKLPKLRYFSLKTFIDDDWEFIYLKWLLNNLNYVEKLQLHLKNDRLDERKSQEIWKSLIDANFIRQNCLPDRIKNLSNFDFYICSQRQLLFNDIEKITNSFKNHSFFLDHQWTNVNCFIDPIMLSQHIFSCFTNTFRFSHNFIKYSNVFNWPPIGDIWCNLHPSLSLILQGVNQLTPNLSCIKVYTRRNRSVDKSDFLMSLEILLKMRQYKGINIPFRNITKIQFGTHFDRISATSTTSIDRDQIREKVLAYLISMTAQLKYLLVERVEWLLHVVEYASDVLRTNALSTVQHAEFCFPSIHYTGDKKICDGRQFVPFLSKYMPHFQTLRLWRADDFPWTSTQHAAVFEQDLCQLVEKLKEFTFLDIYGEIHIEKVEPYRLMAQTRFPNSRIHVEVSKFRLWL</sequence>
<evidence type="ECO:0000313" key="2">
    <source>
        <dbReference type="EMBL" id="CAF1685122.1"/>
    </source>
</evidence>
<dbReference type="PROSITE" id="PS50181">
    <property type="entry name" value="FBOX"/>
    <property type="match status" value="1"/>
</dbReference>
<organism evidence="2 3">
    <name type="scientific">Rotaria magnacalcarata</name>
    <dbReference type="NCBI Taxonomy" id="392030"/>
    <lineage>
        <taxon>Eukaryota</taxon>
        <taxon>Metazoa</taxon>
        <taxon>Spiralia</taxon>
        <taxon>Gnathifera</taxon>
        <taxon>Rotifera</taxon>
        <taxon>Eurotatoria</taxon>
        <taxon>Bdelloidea</taxon>
        <taxon>Philodinida</taxon>
        <taxon>Philodinidae</taxon>
        <taxon>Rotaria</taxon>
    </lineage>
</organism>
<dbReference type="InterPro" id="IPR001810">
    <property type="entry name" value="F-box_dom"/>
</dbReference>
<reference evidence="2" key="1">
    <citation type="submission" date="2021-02" db="EMBL/GenBank/DDBJ databases">
        <authorList>
            <person name="Nowell W R."/>
        </authorList>
    </citation>
    <scope>NUCLEOTIDE SEQUENCE</scope>
</reference>
<protein>
    <recommendedName>
        <fullName evidence="1">F-box domain-containing protein</fullName>
    </recommendedName>
</protein>
<dbReference type="AlphaFoldDB" id="A0A816HFW7"/>
<dbReference type="Proteomes" id="UP000663834">
    <property type="component" value="Unassembled WGS sequence"/>
</dbReference>
<comment type="caution">
    <text evidence="2">The sequence shown here is derived from an EMBL/GenBank/DDBJ whole genome shotgun (WGS) entry which is preliminary data.</text>
</comment>
<dbReference type="EMBL" id="CAJNOW010021708">
    <property type="protein sequence ID" value="CAF1685122.1"/>
    <property type="molecule type" value="Genomic_DNA"/>
</dbReference>
<feature type="domain" description="F-box" evidence="1">
    <location>
        <begin position="5"/>
        <end position="54"/>
    </location>
</feature>
<evidence type="ECO:0000313" key="3">
    <source>
        <dbReference type="Proteomes" id="UP000663834"/>
    </source>
</evidence>
<gene>
    <name evidence="2" type="ORF">KQP761_LOCUS38208</name>
</gene>
<proteinExistence type="predicted"/>
<evidence type="ECO:0000259" key="1">
    <source>
        <dbReference type="PROSITE" id="PS50181"/>
    </source>
</evidence>
<accession>A0A816HFW7</accession>